<dbReference type="PROSITE" id="PS50002">
    <property type="entry name" value="SH3"/>
    <property type="match status" value="1"/>
</dbReference>
<evidence type="ECO:0000256" key="2">
    <source>
        <dbReference type="PROSITE-ProRule" id="PRU00192"/>
    </source>
</evidence>
<keyword evidence="1 2" id="KW-0728">SH3 domain</keyword>
<dbReference type="Gene3D" id="1.20.1270.60">
    <property type="entry name" value="Arfaptin homology (AH) domain/BAR domain"/>
    <property type="match status" value="1"/>
</dbReference>
<dbReference type="SUPFAM" id="SSF50044">
    <property type="entry name" value="SH3-domain"/>
    <property type="match status" value="1"/>
</dbReference>
<reference evidence="4 5" key="1">
    <citation type="submission" date="2024-04" db="EMBL/GenBank/DDBJ databases">
        <title>Tritrichomonas musculus Genome.</title>
        <authorList>
            <person name="Alves-Ferreira E."/>
            <person name="Grigg M."/>
            <person name="Lorenzi H."/>
            <person name="Galac M."/>
        </authorList>
    </citation>
    <scope>NUCLEOTIDE SEQUENCE [LARGE SCALE GENOMIC DNA]</scope>
    <source>
        <strain evidence="4 5">EAF2021</strain>
    </source>
</reference>
<dbReference type="SMART" id="SM00326">
    <property type="entry name" value="SH3"/>
    <property type="match status" value="1"/>
</dbReference>
<dbReference type="EMBL" id="JAPFFF010000021">
    <property type="protein sequence ID" value="KAK8853837.1"/>
    <property type="molecule type" value="Genomic_DNA"/>
</dbReference>
<dbReference type="Proteomes" id="UP001470230">
    <property type="component" value="Unassembled WGS sequence"/>
</dbReference>
<dbReference type="InterPro" id="IPR027267">
    <property type="entry name" value="AH/BAR_dom_sf"/>
</dbReference>
<evidence type="ECO:0000256" key="1">
    <source>
        <dbReference type="ARBA" id="ARBA00022443"/>
    </source>
</evidence>
<dbReference type="InterPro" id="IPR036028">
    <property type="entry name" value="SH3-like_dom_sf"/>
</dbReference>
<dbReference type="InterPro" id="IPR001452">
    <property type="entry name" value="SH3_domain"/>
</dbReference>
<evidence type="ECO:0000313" key="5">
    <source>
        <dbReference type="Proteomes" id="UP001470230"/>
    </source>
</evidence>
<name>A0ABR2HW12_9EUKA</name>
<organism evidence="4 5">
    <name type="scientific">Tritrichomonas musculus</name>
    <dbReference type="NCBI Taxonomy" id="1915356"/>
    <lineage>
        <taxon>Eukaryota</taxon>
        <taxon>Metamonada</taxon>
        <taxon>Parabasalia</taxon>
        <taxon>Tritrichomonadida</taxon>
        <taxon>Tritrichomonadidae</taxon>
        <taxon>Tritrichomonas</taxon>
    </lineage>
</organism>
<gene>
    <name evidence="4" type="ORF">M9Y10_016380</name>
</gene>
<proteinExistence type="predicted"/>
<evidence type="ECO:0000313" key="4">
    <source>
        <dbReference type="EMBL" id="KAK8853837.1"/>
    </source>
</evidence>
<comment type="caution">
    <text evidence="4">The sequence shown here is derived from an EMBL/GenBank/DDBJ whole genome shotgun (WGS) entry which is preliminary data.</text>
</comment>
<keyword evidence="5" id="KW-1185">Reference proteome</keyword>
<accession>A0ABR2HW12</accession>
<sequence>MDKVNDFIQNTYQKDINEVMLIQSHCSEICNSLTKFRMKSISTLESKLSFQNDDTVPGVPGTFQNATEAVSKCFLKYSNLLDKELMNLWTTLSSQFIQFDDEQFKSHQNKLSSSVNKFNQLKSEVIRMSSSKGQILSRFNKYTSKIVNSESKEELAQFKVQFDEIVKSRNPLAKRRNAIIKESQECLDNIRQESTAISDIFTEYNTNVKNYYQMFYDFFIEMSQKLHDLTEEFKEPIEMMDSKIDFKNFIDKKKIVRADIGFEFIKFDTSSPAFAGCKTCPKVELTVDFPIGMAKVIKDYNADGENEASIRKGKNILLIEFPEKDWCYIMKPFIWSTGFVPSDCLQRIGTKFGSIKGGKLPQEFGESGDFVTIINEDEFNYFLENLYGQQISAPKESISLVFV</sequence>
<feature type="domain" description="SH3" evidence="3">
    <location>
        <begin position="289"/>
        <end position="350"/>
    </location>
</feature>
<dbReference type="Gene3D" id="2.30.30.40">
    <property type="entry name" value="SH3 Domains"/>
    <property type="match status" value="1"/>
</dbReference>
<evidence type="ECO:0000259" key="3">
    <source>
        <dbReference type="PROSITE" id="PS50002"/>
    </source>
</evidence>
<protein>
    <recommendedName>
        <fullName evidence="3">SH3 domain-containing protein</fullName>
    </recommendedName>
</protein>